<evidence type="ECO:0000313" key="11">
    <source>
        <dbReference type="Proteomes" id="UP000472273"/>
    </source>
</evidence>
<evidence type="ECO:0000256" key="5">
    <source>
        <dbReference type="ARBA" id="ARBA00023242"/>
    </source>
</evidence>
<dbReference type="InterPro" id="IPR056773">
    <property type="entry name" value="WHD_ORC2"/>
</dbReference>
<evidence type="ECO:0000256" key="2">
    <source>
        <dbReference type="ARBA" id="ARBA00007421"/>
    </source>
</evidence>
<dbReference type="CTD" id="4999"/>
<dbReference type="GO" id="GO:0005813">
    <property type="term" value="C:centrosome"/>
    <property type="evidence" value="ECO:0007669"/>
    <property type="project" value="Ensembl"/>
</dbReference>
<reference evidence="10" key="2">
    <citation type="submission" date="2025-09" db="UniProtKB">
        <authorList>
            <consortium name="Ensembl"/>
        </authorList>
    </citation>
    <scope>IDENTIFICATION</scope>
</reference>
<comment type="function">
    <text evidence="6">Component of the origin recognition complex (ORC) that binds origins of replication. DNA-binding is ATP-dependent. ORC is required to assemble the pre-replication complex necessary to initiate DNA replication.</text>
</comment>
<dbReference type="KEGG" id="ptex:113433957"/>
<dbReference type="InterPro" id="IPR056772">
    <property type="entry name" value="RecA-like_ORC2"/>
</dbReference>
<evidence type="ECO:0000259" key="9">
    <source>
        <dbReference type="Pfam" id="PF24882"/>
    </source>
</evidence>
<feature type="domain" description="Origin recognition complex subunit 2 RecA-like" evidence="8">
    <location>
        <begin position="278"/>
        <end position="439"/>
    </location>
</feature>
<dbReference type="RefSeq" id="XP_026552594.1">
    <property type="nucleotide sequence ID" value="XM_026696809.1"/>
</dbReference>
<dbReference type="Pfam" id="PF24882">
    <property type="entry name" value="WHD_ORC2"/>
    <property type="match status" value="1"/>
</dbReference>
<keyword evidence="5 6" id="KW-0539">Nucleus</keyword>
<accession>A0A670XVD7</accession>
<comment type="subunit">
    <text evidence="6">Component of the origin recognition complex (ORC).</text>
</comment>
<evidence type="ECO:0000256" key="1">
    <source>
        <dbReference type="ARBA" id="ARBA00004123"/>
    </source>
</evidence>
<evidence type="ECO:0000256" key="6">
    <source>
        <dbReference type="RuleBase" id="RU368084"/>
    </source>
</evidence>
<name>A0A670XVD7_PSETE</name>
<dbReference type="GO" id="GO:0005664">
    <property type="term" value="C:nuclear origin of replication recognition complex"/>
    <property type="evidence" value="ECO:0007669"/>
    <property type="project" value="UniProtKB-UniRule"/>
</dbReference>
<dbReference type="GO" id="GO:0000781">
    <property type="term" value="C:chromosome, telomeric region"/>
    <property type="evidence" value="ECO:0007669"/>
    <property type="project" value="Ensembl"/>
</dbReference>
<dbReference type="GO" id="GO:0000939">
    <property type="term" value="C:inner kinetochore"/>
    <property type="evidence" value="ECO:0007669"/>
    <property type="project" value="Ensembl"/>
</dbReference>
<dbReference type="AlphaFoldDB" id="A0A670XVD7"/>
<keyword evidence="11" id="KW-1185">Reference proteome</keyword>
<proteinExistence type="inferred from homology"/>
<comment type="similarity">
    <text evidence="2 6">Belongs to the ORC2 family.</text>
</comment>
<feature type="compositionally biased region" description="Basic and acidic residues" evidence="7">
    <location>
        <begin position="140"/>
        <end position="149"/>
    </location>
</feature>
<dbReference type="PANTHER" id="PTHR14052:SF0">
    <property type="entry name" value="ORIGIN RECOGNITION COMPLEX SUBUNIT 2"/>
    <property type="match status" value="1"/>
</dbReference>
<evidence type="ECO:0000313" key="10">
    <source>
        <dbReference type="Ensembl" id="ENSPTXP00000003531.1"/>
    </source>
</evidence>
<organism evidence="10 11">
    <name type="scientific">Pseudonaja textilis</name>
    <name type="common">Eastern brown snake</name>
    <dbReference type="NCBI Taxonomy" id="8673"/>
    <lineage>
        <taxon>Eukaryota</taxon>
        <taxon>Metazoa</taxon>
        <taxon>Chordata</taxon>
        <taxon>Craniata</taxon>
        <taxon>Vertebrata</taxon>
        <taxon>Euteleostomi</taxon>
        <taxon>Lepidosauria</taxon>
        <taxon>Squamata</taxon>
        <taxon>Bifurcata</taxon>
        <taxon>Unidentata</taxon>
        <taxon>Episquamata</taxon>
        <taxon>Toxicofera</taxon>
        <taxon>Serpentes</taxon>
        <taxon>Colubroidea</taxon>
        <taxon>Elapidae</taxon>
        <taxon>Hydrophiinae</taxon>
        <taxon>Pseudonaja</taxon>
    </lineage>
</organism>
<dbReference type="PANTHER" id="PTHR14052">
    <property type="entry name" value="ORIGIN RECOGNITION COMPLEX SUBUNIT 2"/>
    <property type="match status" value="1"/>
</dbReference>
<keyword evidence="4 6" id="KW-0235">DNA replication</keyword>
<feature type="compositionally biased region" description="Polar residues" evidence="7">
    <location>
        <begin position="109"/>
        <end position="122"/>
    </location>
</feature>
<dbReference type="InterPro" id="IPR007220">
    <property type="entry name" value="ORC2"/>
</dbReference>
<dbReference type="Pfam" id="PF04084">
    <property type="entry name" value="RecA-like_ORC2"/>
    <property type="match status" value="1"/>
</dbReference>
<dbReference type="GO" id="GO:0005654">
    <property type="term" value="C:nucleoplasm"/>
    <property type="evidence" value="ECO:0007669"/>
    <property type="project" value="Ensembl"/>
</dbReference>
<feature type="region of interest" description="Disordered" evidence="7">
    <location>
        <begin position="79"/>
        <end position="152"/>
    </location>
</feature>
<dbReference type="OMA" id="AHERYFF"/>
<feature type="domain" description="Origin recognition complex subunit 2 winged-helix" evidence="9">
    <location>
        <begin position="495"/>
        <end position="554"/>
    </location>
</feature>
<dbReference type="GeneID" id="113433957"/>
<dbReference type="Proteomes" id="UP000472273">
    <property type="component" value="Unplaced"/>
</dbReference>
<evidence type="ECO:0000259" key="8">
    <source>
        <dbReference type="Pfam" id="PF04084"/>
    </source>
</evidence>
<sequence length="567" mass="64567">MSNPNIKRINVLEVKFVADEDVLRHISEDAGLKVRKLSVPHTLEIKQWMKNLENSSDDEAQDILKEQDYVTALDVQESMRNGSSASGGDVFPFQTPKRSNRMAERVSELIQNSAKNTKQNSLKKLEEKTNTPKISSKCSSSKDQEDTNRNDLLSKLSYRTRKRMTALNMCSDSESDYSASNSEEEDDDACLVSADEAVLPKNPIRSQTSSVPPSKETSAKKLKRCISSNLVEEYFEAHSSSKVLTSDRTLQKLEKKKLDQESLRNLLNNVPVAFAAEQEKLMKQYESLFYKWMLQLHLGFNIVLYGLGSKRDLLENFRVSLLQDSVHLVVNGFFPNISIKSILNSITEEVLNHMGTFRSPQDQVDFIIKSFKEDVSSELYLLIHNLDSKMLRGDKNQQILGQLSSLSNVYLIASIDHINAPLMWDQAKQSMYNWLWYEMTTFSPYAEETAYENSLLVQHSGSLALSSLTHVLCSLTSNARGIFRLLVEYQLENKDNPSYLGLSFQDLYQRCREAFLVNSDLTLRAQLTEFRDHKLIQTKRGADGVEYLLIPMDAGILVDFLQKDNDV</sequence>
<gene>
    <name evidence="10" type="primary">ORC2</name>
</gene>
<dbReference type="GO" id="GO:0006270">
    <property type="term" value="P:DNA replication initiation"/>
    <property type="evidence" value="ECO:0007669"/>
    <property type="project" value="Ensembl"/>
</dbReference>
<dbReference type="GO" id="GO:0003688">
    <property type="term" value="F:DNA replication origin binding"/>
    <property type="evidence" value="ECO:0007669"/>
    <property type="project" value="UniProtKB-UniRule"/>
</dbReference>
<dbReference type="OrthoDB" id="20198at2759"/>
<evidence type="ECO:0000256" key="7">
    <source>
        <dbReference type="SAM" id="MobiDB-lite"/>
    </source>
</evidence>
<protein>
    <recommendedName>
        <fullName evidence="3 6">Origin recognition complex subunit 2</fullName>
    </recommendedName>
</protein>
<evidence type="ECO:0000256" key="4">
    <source>
        <dbReference type="ARBA" id="ARBA00022705"/>
    </source>
</evidence>
<comment type="subcellular location">
    <subcellularLocation>
        <location evidence="1 6">Nucleus</location>
    </subcellularLocation>
</comment>
<dbReference type="GO" id="GO:0000792">
    <property type="term" value="C:heterochromatin"/>
    <property type="evidence" value="ECO:0007669"/>
    <property type="project" value="Ensembl"/>
</dbReference>
<dbReference type="GeneTree" id="ENSGT00390000015228"/>
<dbReference type="RefSeq" id="XP_026552593.1">
    <property type="nucleotide sequence ID" value="XM_026696808.1"/>
</dbReference>
<evidence type="ECO:0000256" key="3">
    <source>
        <dbReference type="ARBA" id="ARBA00019080"/>
    </source>
</evidence>
<reference evidence="10" key="1">
    <citation type="submission" date="2025-08" db="UniProtKB">
        <authorList>
            <consortium name="Ensembl"/>
        </authorList>
    </citation>
    <scope>IDENTIFICATION</scope>
</reference>
<dbReference type="Ensembl" id="ENSPTXT00000003635.1">
    <property type="protein sequence ID" value="ENSPTXP00000003531.1"/>
    <property type="gene ID" value="ENSPTXG00000002651.1"/>
</dbReference>